<dbReference type="EC" id="1.1.3.6" evidence="13"/>
<organism evidence="17 18">
    <name type="scientific">Svornostia abyssi</name>
    <dbReference type="NCBI Taxonomy" id="2898438"/>
    <lineage>
        <taxon>Bacteria</taxon>
        <taxon>Bacillati</taxon>
        <taxon>Actinomycetota</taxon>
        <taxon>Thermoleophilia</taxon>
        <taxon>Solirubrobacterales</taxon>
        <taxon>Baekduiaceae</taxon>
        <taxon>Svornostia</taxon>
    </lineage>
</organism>
<protein>
    <recommendedName>
        <fullName evidence="14">Cholesterol oxidase</fullName>
        <ecNumber evidence="13">1.1.3.6</ecNumber>
        <ecNumber evidence="11">5.3.3.1</ecNumber>
    </recommendedName>
    <alternativeName>
        <fullName evidence="15">Cholesterol isomerase</fullName>
    </alternativeName>
</protein>
<evidence type="ECO:0000256" key="8">
    <source>
        <dbReference type="ARBA" id="ARBA00023166"/>
    </source>
</evidence>
<evidence type="ECO:0000256" key="15">
    <source>
        <dbReference type="ARBA" id="ARBA00049778"/>
    </source>
</evidence>
<dbReference type="Pfam" id="PF05199">
    <property type="entry name" value="GMC_oxred_C"/>
    <property type="match status" value="1"/>
</dbReference>
<keyword evidence="10" id="KW-0413">Isomerase</keyword>
<dbReference type="Pfam" id="PF22500">
    <property type="entry name" value="GMC_oxred_C_1st"/>
    <property type="match status" value="1"/>
</dbReference>
<evidence type="ECO:0000313" key="17">
    <source>
        <dbReference type="EMBL" id="UUY05223.1"/>
    </source>
</evidence>
<keyword evidence="4" id="KW-0285">Flavoprotein</keyword>
<dbReference type="Gene3D" id="3.30.410.10">
    <property type="entry name" value="Cholesterol Oxidase, domain 2"/>
    <property type="match status" value="1"/>
</dbReference>
<evidence type="ECO:0000256" key="6">
    <source>
        <dbReference type="ARBA" id="ARBA00023002"/>
    </source>
</evidence>
<evidence type="ECO:0000256" key="5">
    <source>
        <dbReference type="ARBA" id="ARBA00022827"/>
    </source>
</evidence>
<comment type="similarity">
    <text evidence="2">Belongs to the GMC oxidoreductase family.</text>
</comment>
<dbReference type="InterPro" id="IPR007867">
    <property type="entry name" value="GMC_OxRtase_C"/>
</dbReference>
<evidence type="ECO:0000256" key="13">
    <source>
        <dbReference type="ARBA" id="ARBA00049723"/>
    </source>
</evidence>
<keyword evidence="6" id="KW-0560">Oxidoreductase</keyword>
<evidence type="ECO:0000259" key="16">
    <source>
        <dbReference type="Pfam" id="PF05199"/>
    </source>
</evidence>
<evidence type="ECO:0000313" key="18">
    <source>
        <dbReference type="Proteomes" id="UP001058860"/>
    </source>
</evidence>
<reference evidence="18" key="1">
    <citation type="submission" date="2021-11" db="EMBL/GenBank/DDBJ databases">
        <title>Cultivation dependent microbiological survey of springs from the worlds oldest radium mine currently devoted to the extraction of radon-saturated water.</title>
        <authorList>
            <person name="Kapinusova G."/>
            <person name="Smrhova T."/>
            <person name="Strejcek M."/>
            <person name="Suman J."/>
            <person name="Jani K."/>
            <person name="Pajer P."/>
            <person name="Uhlik O."/>
        </authorList>
    </citation>
    <scope>NUCLEOTIDE SEQUENCE [LARGE SCALE GENOMIC DNA]</scope>
    <source>
        <strain evidence="18">J379</strain>
    </source>
</reference>
<comment type="cofactor">
    <cofactor evidence="1">
        <name>FAD</name>
        <dbReference type="ChEBI" id="CHEBI:57692"/>
    </cofactor>
</comment>
<evidence type="ECO:0000256" key="10">
    <source>
        <dbReference type="ARBA" id="ARBA00023235"/>
    </source>
</evidence>
<dbReference type="EMBL" id="CP088295">
    <property type="protein sequence ID" value="UUY05223.1"/>
    <property type="molecule type" value="Genomic_DNA"/>
</dbReference>
<comment type="pathway">
    <text evidence="12">Steroid metabolism; cholesterol degradation.</text>
</comment>
<evidence type="ECO:0000256" key="4">
    <source>
        <dbReference type="ARBA" id="ARBA00022630"/>
    </source>
</evidence>
<evidence type="ECO:0000256" key="7">
    <source>
        <dbReference type="ARBA" id="ARBA00023098"/>
    </source>
</evidence>
<dbReference type="PANTHER" id="PTHR47470">
    <property type="entry name" value="CHOLESTEROL OXIDASE"/>
    <property type="match status" value="1"/>
</dbReference>
<evidence type="ECO:0000256" key="12">
    <source>
        <dbReference type="ARBA" id="ARBA00049645"/>
    </source>
</evidence>
<gene>
    <name evidence="17" type="ORF">LRS13_06790</name>
</gene>
<name>A0ABY5PKK9_9ACTN</name>
<evidence type="ECO:0000256" key="1">
    <source>
        <dbReference type="ARBA" id="ARBA00001974"/>
    </source>
</evidence>
<dbReference type="Pfam" id="PF13450">
    <property type="entry name" value="NAD_binding_8"/>
    <property type="match status" value="1"/>
</dbReference>
<keyword evidence="18" id="KW-1185">Reference proteome</keyword>
<dbReference type="EC" id="5.3.3.1" evidence="11"/>
<evidence type="ECO:0000256" key="11">
    <source>
        <dbReference type="ARBA" id="ARBA00038856"/>
    </source>
</evidence>
<evidence type="ECO:0000256" key="2">
    <source>
        <dbReference type="ARBA" id="ARBA00010790"/>
    </source>
</evidence>
<dbReference type="PANTHER" id="PTHR47470:SF1">
    <property type="entry name" value="FAD-DEPENDENT OXIDOREDUCTASE 2 FAD BINDING DOMAIN-CONTAINING PROTEIN"/>
    <property type="match status" value="1"/>
</dbReference>
<dbReference type="InterPro" id="IPR052542">
    <property type="entry name" value="Cholesterol_Oxidase"/>
</dbReference>
<evidence type="ECO:0000256" key="9">
    <source>
        <dbReference type="ARBA" id="ARBA00023221"/>
    </source>
</evidence>
<keyword evidence="5" id="KW-0274">FAD</keyword>
<feature type="domain" description="Glucose-methanol-choline oxidoreductase C-terminal" evidence="16">
    <location>
        <begin position="417"/>
        <end position="473"/>
    </location>
</feature>
<keyword evidence="3" id="KW-0153">Cholesterol metabolism</keyword>
<dbReference type="SUPFAM" id="SSF54373">
    <property type="entry name" value="FAD-linked reductases, C-terminal domain"/>
    <property type="match status" value="1"/>
</dbReference>
<keyword evidence="8" id="KW-1207">Sterol metabolism</keyword>
<keyword evidence="7" id="KW-0443">Lipid metabolism</keyword>
<dbReference type="Gene3D" id="3.50.50.60">
    <property type="entry name" value="FAD/NAD(P)-binding domain"/>
    <property type="match status" value="1"/>
</dbReference>
<accession>A0ABY5PKK9</accession>
<evidence type="ECO:0000256" key="3">
    <source>
        <dbReference type="ARBA" id="ARBA00022548"/>
    </source>
</evidence>
<dbReference type="InterPro" id="IPR036188">
    <property type="entry name" value="FAD/NAD-bd_sf"/>
</dbReference>
<dbReference type="Proteomes" id="UP001058860">
    <property type="component" value="Chromosome"/>
</dbReference>
<sequence>MALREERHRAVVIGSGFGGAVTALRLTQAGVNVVMLERGRRWVPGQAGVFPNPLKNPLDRRLSWRGTVPLPGSKNSPGLLEFFDGKGMDVVAPACVGGGSVPYHGMSLRPRGDHFTRVMPGALDYEAFAQTWYPRAEAMLRVGRMPDDVLASDRYRSSRQFAEYVRKAGLPEAAPVPMTVDWDVVRRELRGEQRPLISRGDVLIGTNGAGKHSLDTNYLPAAEATGRLDLRPLHDVTSVRRDDAGRWIVDVDVLDGAARLVERLRITTDALFLGAGTMNTTKLLLKARDTGALPDLPDDLGRYWGTNGDLLVTAVLRDRTGTWQGGPANVATLDWDNPDGPVTLLFAALPFPAETHAMQLVGMVIPDGHGSMTYDSARDRLRIVWPKEADAGAMTIARARMWRLTRAAGAVTVFDATRSAPSTFHQLGGAVIGKVCDPHGRVLGQRGLYVTDGALIPGSTACANPSLTIAALAERNAATVVADDVGSVF</sequence>
<proteinExistence type="inferred from homology"/>
<dbReference type="RefSeq" id="WP_353865682.1">
    <property type="nucleotide sequence ID" value="NZ_CP088295.1"/>
</dbReference>
<keyword evidence="9" id="KW-0753">Steroid metabolism</keyword>
<evidence type="ECO:0000256" key="14">
    <source>
        <dbReference type="ARBA" id="ARBA00049744"/>
    </source>
</evidence>
<dbReference type="SUPFAM" id="SSF51905">
    <property type="entry name" value="FAD/NAD(P)-binding domain"/>
    <property type="match status" value="1"/>
</dbReference>